<proteinExistence type="predicted"/>
<evidence type="ECO:0000313" key="2">
    <source>
        <dbReference type="Proteomes" id="UP001225598"/>
    </source>
</evidence>
<dbReference type="Proteomes" id="UP001225598">
    <property type="component" value="Chromosome"/>
</dbReference>
<organism evidence="1 2">
    <name type="scientific">Corynebacterium breve</name>
    <dbReference type="NCBI Taxonomy" id="3049799"/>
    <lineage>
        <taxon>Bacteria</taxon>
        <taxon>Bacillati</taxon>
        <taxon>Actinomycetota</taxon>
        <taxon>Actinomycetes</taxon>
        <taxon>Mycobacteriales</taxon>
        <taxon>Corynebacteriaceae</taxon>
        <taxon>Corynebacterium</taxon>
    </lineage>
</organism>
<dbReference type="PROSITE" id="PS51257">
    <property type="entry name" value="PROKAR_LIPOPROTEIN"/>
    <property type="match status" value="1"/>
</dbReference>
<gene>
    <name evidence="1" type="ORF">QP027_08895</name>
</gene>
<dbReference type="EMBL" id="CP126969">
    <property type="protein sequence ID" value="WIM67230.1"/>
    <property type="molecule type" value="Genomic_DNA"/>
</dbReference>
<protein>
    <recommendedName>
        <fullName evidence="3">Lipoprotein</fullName>
    </recommendedName>
</protein>
<name>A0ABY8VC30_9CORY</name>
<evidence type="ECO:0000313" key="1">
    <source>
        <dbReference type="EMBL" id="WIM67230.1"/>
    </source>
</evidence>
<reference evidence="1 2" key="1">
    <citation type="submission" date="2023-05" db="EMBL/GenBank/DDBJ databases">
        <title>Corynebacterium suedekumii sp. nov. and Corynebacterium breve sp. nov. isolated from raw cow's milk.</title>
        <authorList>
            <person name="Baer M.K."/>
            <person name="Mehl L."/>
            <person name="Hellmuth R."/>
            <person name="Marke G."/>
            <person name="Lipski A."/>
        </authorList>
    </citation>
    <scope>NUCLEOTIDE SEQUENCE [LARGE SCALE GENOMIC DNA]</scope>
    <source>
        <strain evidence="1 2">R4</strain>
    </source>
</reference>
<dbReference type="RefSeq" id="WP_284824165.1">
    <property type="nucleotide sequence ID" value="NZ_CP126969.1"/>
</dbReference>
<keyword evidence="2" id="KW-1185">Reference proteome</keyword>
<evidence type="ECO:0008006" key="3">
    <source>
        <dbReference type="Google" id="ProtNLM"/>
    </source>
</evidence>
<sequence>MLRPRHTVHLGGAVLSTLLLASCASSEPHAPLQLEELQETLVEAEDIGVAGIVQENEWLTEATKLQPGMAQLQEVENNRQCSDAIKRGNSMKIPAIAAASRTFQEGVDQIAVGIYTVSDTESNEVERIYSDILTHCGDNPTNPYSKDEFTISELSSPEPEVTGLVVETRTIWGDATTTVVMQRQIGHHVVTAGAIGFMEPTLAQVFNEQVARLESTLGNDEGLLDRFRNS</sequence>
<accession>A0ABY8VC30</accession>